<reference evidence="2 3" key="1">
    <citation type="submission" date="2024-07" db="EMBL/GenBank/DDBJ databases">
        <title>Section-level genome sequencing and comparative genomics of Aspergillus sections Usti and Cavernicolus.</title>
        <authorList>
            <consortium name="Lawrence Berkeley National Laboratory"/>
            <person name="Nybo J.L."/>
            <person name="Vesth T.C."/>
            <person name="Theobald S."/>
            <person name="Frisvad J.C."/>
            <person name="Larsen T.O."/>
            <person name="Kjaerboelling I."/>
            <person name="Rothschild-Mancinelli K."/>
            <person name="Lyhne E.K."/>
            <person name="Kogle M.E."/>
            <person name="Barry K."/>
            <person name="Clum A."/>
            <person name="Na H."/>
            <person name="Ledsgaard L."/>
            <person name="Lin J."/>
            <person name="Lipzen A."/>
            <person name="Kuo A."/>
            <person name="Riley R."/>
            <person name="Mondo S."/>
            <person name="Labutti K."/>
            <person name="Haridas S."/>
            <person name="Pangalinan J."/>
            <person name="Salamov A.A."/>
            <person name="Simmons B.A."/>
            <person name="Magnuson J.K."/>
            <person name="Chen J."/>
            <person name="Drula E."/>
            <person name="Henrissat B."/>
            <person name="Wiebenga A."/>
            <person name="Lubbers R.J."/>
            <person name="Gomes A.C."/>
            <person name="Macurrencykelacurrency M.R."/>
            <person name="Stajich J."/>
            <person name="Grigoriev I.V."/>
            <person name="Mortensen U.H."/>
            <person name="De Vries R.P."/>
            <person name="Baker S.E."/>
            <person name="Andersen M.R."/>
        </authorList>
    </citation>
    <scope>NUCLEOTIDE SEQUENCE [LARGE SCALE GENOMIC DNA]</scope>
    <source>
        <strain evidence="2 3">CBS 449.75</strain>
    </source>
</reference>
<feature type="compositionally biased region" description="Basic and acidic residues" evidence="1">
    <location>
        <begin position="74"/>
        <end position="83"/>
    </location>
</feature>
<dbReference type="GeneID" id="98144519"/>
<gene>
    <name evidence="2" type="ORF">BJX67DRAFT_356901</name>
</gene>
<keyword evidence="3" id="KW-1185">Reference proteome</keyword>
<evidence type="ECO:0000313" key="2">
    <source>
        <dbReference type="EMBL" id="KAL2865987.1"/>
    </source>
</evidence>
<accession>A0ABR4LN84</accession>
<evidence type="ECO:0000256" key="1">
    <source>
        <dbReference type="SAM" id="MobiDB-lite"/>
    </source>
</evidence>
<dbReference type="EMBL" id="JBFXLQ010000028">
    <property type="protein sequence ID" value="KAL2865987.1"/>
    <property type="molecule type" value="Genomic_DNA"/>
</dbReference>
<dbReference type="Proteomes" id="UP001610432">
    <property type="component" value="Unassembled WGS sequence"/>
</dbReference>
<dbReference type="Gene3D" id="2.130.10.10">
    <property type="entry name" value="YVTN repeat-like/Quinoprotein amine dehydrogenase"/>
    <property type="match status" value="1"/>
</dbReference>
<evidence type="ECO:0000313" key="3">
    <source>
        <dbReference type="Proteomes" id="UP001610432"/>
    </source>
</evidence>
<sequence>MSSFPSIPLVRARDDGLQLSHPLPHRVYVAQGYPILAPNGSSIFVYGFQDGLRVIWRGGRPFSNTTPQPPIQENPHKASRGNDDAVMIIDSDDESVADRRKDEEESNLQTTYQFEEEDSEVDPARPYEPVLRQIDIPLGSRVIELATPRVPPETARSPLDPFPPVLNKLIVVSAVCADYSTRVVTLPLTPPHSIHTDITALGIQIVSIDGGISHQEVPRGVSITFTYQENDSPQDAGAEGRWDLLLATHSAESSGVLLIHRIPVAAERDTGNETYRLCVEDIESKRRYLPAPAQNISFNPSGYPASRHSSLLVSFHSGCVKVYACFSTRPSKPLRRTATTQNEYDASEAEGKWLISLYPGFEQSTAGLTRRKSITHAEWVLGGRAIMVLLADGEWGVWDLEGAGPGTVKGPLQRQSSVQGVSGGALTTFSVSGRVLSLPSGGRSESGGPVAEQRSKFAPMTPSTKRLREDTLLKGSATGTSSSSLSGGIAVYQTNSSQDPLPDESILIRHGNQGAIIPSLVTLWRSAVRATGTLDASNRCRVTPIQDIALMGEPLRGLSHLPAASRRSHGPESRMFDILVTAEHRILILAPKLTEPEAVPAARASTTEPPTIEADQLRLRRGELDVDGMDRLLSGMSHGSRSLRMGSPIKRTRIFT</sequence>
<name>A0ABR4LN84_9EURO</name>
<proteinExistence type="predicted"/>
<evidence type="ECO:0008006" key="4">
    <source>
        <dbReference type="Google" id="ProtNLM"/>
    </source>
</evidence>
<dbReference type="RefSeq" id="XP_070884966.1">
    <property type="nucleotide sequence ID" value="XM_071029447.1"/>
</dbReference>
<feature type="region of interest" description="Disordered" evidence="1">
    <location>
        <begin position="437"/>
        <end position="487"/>
    </location>
</feature>
<protein>
    <recommendedName>
        <fullName evidence="4">Nucleoporin NUP37</fullName>
    </recommendedName>
</protein>
<organism evidence="2 3">
    <name type="scientific">Aspergillus lucknowensis</name>
    <dbReference type="NCBI Taxonomy" id="176173"/>
    <lineage>
        <taxon>Eukaryota</taxon>
        <taxon>Fungi</taxon>
        <taxon>Dikarya</taxon>
        <taxon>Ascomycota</taxon>
        <taxon>Pezizomycotina</taxon>
        <taxon>Eurotiomycetes</taxon>
        <taxon>Eurotiomycetidae</taxon>
        <taxon>Eurotiales</taxon>
        <taxon>Aspergillaceae</taxon>
        <taxon>Aspergillus</taxon>
        <taxon>Aspergillus subgen. Nidulantes</taxon>
    </lineage>
</organism>
<feature type="region of interest" description="Disordered" evidence="1">
    <location>
        <begin position="59"/>
        <end position="123"/>
    </location>
</feature>
<comment type="caution">
    <text evidence="2">The sequence shown here is derived from an EMBL/GenBank/DDBJ whole genome shotgun (WGS) entry which is preliminary data.</text>
</comment>
<dbReference type="InterPro" id="IPR015943">
    <property type="entry name" value="WD40/YVTN_repeat-like_dom_sf"/>
</dbReference>
<feature type="compositionally biased region" description="Low complexity" evidence="1">
    <location>
        <begin position="473"/>
        <end position="487"/>
    </location>
</feature>